<accession>A0A455UBN1</accession>
<name>A0A455UBN1_9GAMM</name>
<gene>
    <name evidence="1" type="ORF">HSBAA_47510</name>
</gene>
<evidence type="ECO:0000313" key="2">
    <source>
        <dbReference type="Proteomes" id="UP000320231"/>
    </source>
</evidence>
<protein>
    <submittedName>
        <fullName evidence="1">Uncharacterized protein</fullName>
    </submittedName>
</protein>
<evidence type="ECO:0000313" key="1">
    <source>
        <dbReference type="EMBL" id="BBI63445.1"/>
    </source>
</evidence>
<dbReference type="AlphaFoldDB" id="A0A455UBN1"/>
<reference evidence="1 2" key="1">
    <citation type="journal article" date="2019" name="Microbiol. Resour. Announc.">
        <title>Complete Genome Sequence of Halomonas sulfidaeris Strain Esulfide1 Isolated from a Metal Sulfide Rock at a Depth of 2,200 Meters, Obtained Using Nanopore Sequencing.</title>
        <authorList>
            <person name="Saito M."/>
            <person name="Nishigata A."/>
            <person name="Galipon J."/>
            <person name="Arakawa K."/>
        </authorList>
    </citation>
    <scope>NUCLEOTIDE SEQUENCE [LARGE SCALE GENOMIC DNA]</scope>
    <source>
        <strain evidence="1 2">ATCC BAA-803</strain>
    </source>
</reference>
<dbReference type="EMBL" id="AP019514">
    <property type="protein sequence ID" value="BBI63445.1"/>
    <property type="molecule type" value="Genomic_DNA"/>
</dbReference>
<dbReference type="KEGG" id="hsr:HSBAA_47510"/>
<organism evidence="1 2">
    <name type="scientific">Vreelandella sulfidaeris</name>
    <dbReference type="NCBI Taxonomy" id="115553"/>
    <lineage>
        <taxon>Bacteria</taxon>
        <taxon>Pseudomonadati</taxon>
        <taxon>Pseudomonadota</taxon>
        <taxon>Gammaproteobacteria</taxon>
        <taxon>Oceanospirillales</taxon>
        <taxon>Halomonadaceae</taxon>
        <taxon>Vreelandella</taxon>
    </lineage>
</organism>
<dbReference type="Proteomes" id="UP000320231">
    <property type="component" value="Chromosome"/>
</dbReference>
<proteinExistence type="predicted"/>
<sequence length="65" mass="7158">MVAVIIFALPEEFRRLRTTLNIGAAVVKVLLVTLMVRRVAAGHEDIFSFQVIGGLILYCASMHSV</sequence>